<name>A0ABC9Q1B1_STAA5</name>
<dbReference type="GO" id="GO:0005886">
    <property type="term" value="C:plasma membrane"/>
    <property type="evidence" value="ECO:0007669"/>
    <property type="project" value="UniProtKB-SubCell"/>
</dbReference>
<dbReference type="InterPro" id="IPR000522">
    <property type="entry name" value="ABC_transptr_permease_BtuC"/>
</dbReference>
<dbReference type="GO" id="GO:0006826">
    <property type="term" value="P:iron ion transport"/>
    <property type="evidence" value="ECO:0007669"/>
    <property type="project" value="UniProtKB-KW"/>
</dbReference>
<feature type="transmembrane region" description="Helical" evidence="10">
    <location>
        <begin position="154"/>
        <end position="176"/>
    </location>
</feature>
<evidence type="ECO:0000256" key="7">
    <source>
        <dbReference type="ARBA" id="ARBA00022989"/>
    </source>
</evidence>
<keyword evidence="7 10" id="KW-1133">Transmembrane helix</keyword>
<feature type="transmembrane region" description="Helical" evidence="10">
    <location>
        <begin position="243"/>
        <end position="276"/>
    </location>
</feature>
<evidence type="ECO:0000256" key="1">
    <source>
        <dbReference type="ARBA" id="ARBA00004651"/>
    </source>
</evidence>
<evidence type="ECO:0000313" key="11">
    <source>
        <dbReference type="EMBL" id="EIA14400.1"/>
    </source>
</evidence>
<organism evidence="11 12">
    <name type="scientific">Staphylococcus aureus subsp. aureus DR10</name>
    <dbReference type="NCBI Taxonomy" id="1155079"/>
    <lineage>
        <taxon>Bacteria</taxon>
        <taxon>Bacillati</taxon>
        <taxon>Bacillota</taxon>
        <taxon>Bacilli</taxon>
        <taxon>Bacillales</taxon>
        <taxon>Staphylococcaceae</taxon>
        <taxon>Staphylococcus</taxon>
    </lineage>
</organism>
<dbReference type="SUPFAM" id="SSF81345">
    <property type="entry name" value="ABC transporter involved in vitamin B12 uptake, BtuC"/>
    <property type="match status" value="1"/>
</dbReference>
<dbReference type="PANTHER" id="PTHR30472">
    <property type="entry name" value="FERRIC ENTEROBACTIN TRANSPORT SYSTEM PERMEASE PROTEIN"/>
    <property type="match status" value="1"/>
</dbReference>
<dbReference type="InterPro" id="IPR037294">
    <property type="entry name" value="ABC_BtuC-like"/>
</dbReference>
<dbReference type="FunFam" id="1.10.3470.10:FF:000004">
    <property type="entry name" value="Iron compound ABC transporter, permease"/>
    <property type="match status" value="1"/>
</dbReference>
<keyword evidence="5" id="KW-0410">Iron transport</keyword>
<comment type="caution">
    <text evidence="11">The sequence shown here is derived from an EMBL/GenBank/DDBJ whole genome shotgun (WGS) entry which is preliminary data.</text>
</comment>
<feature type="transmembrane region" description="Helical" evidence="10">
    <location>
        <begin position="202"/>
        <end position="223"/>
    </location>
</feature>
<evidence type="ECO:0000313" key="12">
    <source>
        <dbReference type="Proteomes" id="UP000003093"/>
    </source>
</evidence>
<evidence type="ECO:0000256" key="10">
    <source>
        <dbReference type="SAM" id="Phobius"/>
    </source>
</evidence>
<keyword evidence="6 10" id="KW-0812">Transmembrane</keyword>
<keyword evidence="9 10" id="KW-0472">Membrane</keyword>
<feature type="transmembrane region" description="Helical" evidence="10">
    <location>
        <begin position="288"/>
        <end position="306"/>
    </location>
</feature>
<comment type="similarity">
    <text evidence="2">Belongs to the binding-protein-dependent transport system permease family. FecCD subfamily.</text>
</comment>
<comment type="subcellular location">
    <subcellularLocation>
        <location evidence="1">Cell membrane</location>
        <topology evidence="1">Multi-pass membrane protein</topology>
    </subcellularLocation>
</comment>
<keyword evidence="4" id="KW-1003">Cell membrane</keyword>
<dbReference type="PANTHER" id="PTHR30472:SF27">
    <property type="entry name" value="PETROBACTIN IMPORT SYSTEM PERMEASE PROTEIN YCLN"/>
    <property type="match status" value="1"/>
</dbReference>
<dbReference type="Pfam" id="PF01032">
    <property type="entry name" value="FecCD"/>
    <property type="match status" value="1"/>
</dbReference>
<feature type="transmembrane region" description="Helical" evidence="10">
    <location>
        <begin position="70"/>
        <end position="88"/>
    </location>
</feature>
<proteinExistence type="inferred from homology"/>
<protein>
    <submittedName>
        <fullName evidence="11">FatD</fullName>
    </submittedName>
</protein>
<dbReference type="EMBL" id="AIDT01000005">
    <property type="protein sequence ID" value="EIA14400.1"/>
    <property type="molecule type" value="Genomic_DNA"/>
</dbReference>
<keyword evidence="8" id="KW-0408">Iron</keyword>
<feature type="transmembrane region" description="Helical" evidence="10">
    <location>
        <begin position="312"/>
        <end position="331"/>
    </location>
</feature>
<evidence type="ECO:0000256" key="5">
    <source>
        <dbReference type="ARBA" id="ARBA00022496"/>
    </source>
</evidence>
<evidence type="ECO:0000256" key="4">
    <source>
        <dbReference type="ARBA" id="ARBA00022475"/>
    </source>
</evidence>
<keyword evidence="5" id="KW-0406">Ion transport</keyword>
<dbReference type="Gene3D" id="1.10.3470.10">
    <property type="entry name" value="ABC transporter involved in vitamin B12 uptake, BtuC"/>
    <property type="match status" value="1"/>
</dbReference>
<reference evidence="11 12" key="1">
    <citation type="journal article" date="2012" name="MBio">
        <title>Identification of a highly transmissible animal-independent Staphylococcus aureus ST398 clone with distinct genomic and cell adhesion properties.</title>
        <authorList>
            <person name="Uhlemann A.C."/>
            <person name="Porcella S.F."/>
            <person name="Trivedi S."/>
            <person name="Sullivan S.B."/>
            <person name="Hafer C."/>
            <person name="Kennedy A.D."/>
            <person name="Barbian K.D."/>
            <person name="McCarthy A.J."/>
            <person name="Street C."/>
            <person name="Hirschberg D.L."/>
            <person name="Lipkin W.I."/>
            <person name="Lindsay J.A."/>
            <person name="DeLeo F.R."/>
            <person name="Lowy F.D."/>
        </authorList>
    </citation>
    <scope>NUCLEOTIDE SEQUENCE [LARGE SCALE GENOMIC DNA]</scope>
    <source>
        <strain evidence="11 12">DR10</strain>
    </source>
</reference>
<evidence type="ECO:0000256" key="6">
    <source>
        <dbReference type="ARBA" id="ARBA00022692"/>
    </source>
</evidence>
<dbReference type="CDD" id="cd06550">
    <property type="entry name" value="TM_ABC_iron-siderophores_like"/>
    <property type="match status" value="1"/>
</dbReference>
<keyword evidence="3" id="KW-0813">Transport</keyword>
<evidence type="ECO:0000256" key="8">
    <source>
        <dbReference type="ARBA" id="ARBA00023004"/>
    </source>
</evidence>
<accession>A0ABC9Q1B1</accession>
<dbReference type="Proteomes" id="UP000003093">
    <property type="component" value="Unassembled WGS sequence"/>
</dbReference>
<evidence type="ECO:0000256" key="3">
    <source>
        <dbReference type="ARBA" id="ARBA00022448"/>
    </source>
</evidence>
<evidence type="ECO:0000256" key="9">
    <source>
        <dbReference type="ARBA" id="ARBA00023136"/>
    </source>
</evidence>
<gene>
    <name evidence="11" type="ORF">ST398NM02_0810</name>
</gene>
<sequence>MLSMIIIIIKLKGENFVMKYLLKGKILLLLLILLTIISLFIGVSELSIKDIFHLSDSQQNILFSSRIPRTMSILIAGSSLALAGLIMQQMMQNKFVSPTTAGTMEWAKLGILIALLFFPTGHILLKLVFAVICSISGTFLFVKIIDFIKVKDVIFVPLLGIMMGGIVASFTTFISLRTNAVQSIGNWLNGNFAIITSGRYEILYLSIPLLALTYLFANHFTIVGMGKDFTNNLGLSYEKLINIALFITATITALVVVTVGTLPFLGLVIPNIISIYRGDHLKNAIPHTMMLGAIFVLFSDIVGRIVVYPYEINIGLTIGVFGTIIFLILLMKGRKNYAQQ</sequence>
<feature type="transmembrane region" description="Helical" evidence="10">
    <location>
        <begin position="109"/>
        <end position="142"/>
    </location>
</feature>
<evidence type="ECO:0000256" key="2">
    <source>
        <dbReference type="ARBA" id="ARBA00007935"/>
    </source>
</evidence>
<dbReference type="AlphaFoldDB" id="A0ABC9Q1B1"/>